<comment type="function">
    <text evidence="13">Mediator of sterol homeostasis involved in sterol uptake, trafficking and distribution into membranes.</text>
</comment>
<accession>A0A4Y9YU50</accession>
<evidence type="ECO:0000256" key="9">
    <source>
        <dbReference type="ARBA" id="ARBA00023002"/>
    </source>
</evidence>
<feature type="region of interest" description="Disordered" evidence="14">
    <location>
        <begin position="445"/>
        <end position="472"/>
    </location>
</feature>
<keyword evidence="8 13" id="KW-1133">Transmembrane helix</keyword>
<dbReference type="GO" id="GO:0097036">
    <property type="term" value="P:regulation of plasma membrane sterol distribution"/>
    <property type="evidence" value="ECO:0007669"/>
    <property type="project" value="UniProtKB-UniRule"/>
</dbReference>
<feature type="compositionally biased region" description="Pro residues" evidence="14">
    <location>
        <begin position="532"/>
        <end position="542"/>
    </location>
</feature>
<reference evidence="16 17" key="1">
    <citation type="submission" date="2019-02" db="EMBL/GenBank/DDBJ databases">
        <title>Genome sequencing of the rare red list fungi Dentipellis fragilis.</title>
        <authorList>
            <person name="Buettner E."/>
            <person name="Kellner H."/>
        </authorList>
    </citation>
    <scope>NUCLEOTIDE SEQUENCE [LARGE SCALE GENOMIC DNA]</scope>
    <source>
        <strain evidence="16 17">DSM 105465</strain>
    </source>
</reference>
<keyword evidence="10 13" id="KW-0445">Lipid transport</keyword>
<comment type="caution">
    <text evidence="16">The sequence shown here is derived from an EMBL/GenBank/DDBJ whole genome shotgun (WGS) entry which is preliminary data.</text>
</comment>
<dbReference type="EMBL" id="SEOQ01000350">
    <property type="protein sequence ID" value="TFY65081.1"/>
    <property type="molecule type" value="Genomic_DNA"/>
</dbReference>
<evidence type="ECO:0000256" key="6">
    <source>
        <dbReference type="ARBA" id="ARBA00022692"/>
    </source>
</evidence>
<dbReference type="GO" id="GO:0005789">
    <property type="term" value="C:endoplasmic reticulum membrane"/>
    <property type="evidence" value="ECO:0007669"/>
    <property type="project" value="UniProtKB-SubCell"/>
</dbReference>
<feature type="region of interest" description="Disordered" evidence="14">
    <location>
        <begin position="525"/>
        <end position="558"/>
    </location>
</feature>
<feature type="domain" description="3-oxo-5-alpha-steroid 4-dehydrogenase C-terminal" evidence="15">
    <location>
        <begin position="1064"/>
        <end position="1190"/>
    </location>
</feature>
<dbReference type="GO" id="GO:0042761">
    <property type="term" value="P:very long-chain fatty acid biosynthetic process"/>
    <property type="evidence" value="ECO:0007669"/>
    <property type="project" value="TreeGrafter"/>
</dbReference>
<keyword evidence="12 13" id="KW-0472">Membrane</keyword>
<evidence type="ECO:0000256" key="4">
    <source>
        <dbReference type="ARBA" id="ARBA00022448"/>
    </source>
</evidence>
<dbReference type="STRING" id="205917.A0A4Y9YU50"/>
<comment type="function">
    <text evidence="13">Regulates also the sphingolipid metabolism.</text>
</comment>
<dbReference type="Pfam" id="PF04161">
    <property type="entry name" value="Arv1"/>
    <property type="match status" value="1"/>
</dbReference>
<feature type="compositionally biased region" description="Acidic residues" evidence="14">
    <location>
        <begin position="445"/>
        <end position="458"/>
    </location>
</feature>
<dbReference type="PANTHER" id="PTHR10556">
    <property type="entry name" value="3-OXO-5-ALPHA-STEROID 4-DEHYDROGENASE"/>
    <property type="match status" value="1"/>
</dbReference>
<evidence type="ECO:0000256" key="13">
    <source>
        <dbReference type="RuleBase" id="RU368065"/>
    </source>
</evidence>
<dbReference type="PANTHER" id="PTHR10556:SF28">
    <property type="entry name" value="VERY-LONG-CHAIN ENOYL-COA REDUCTASE"/>
    <property type="match status" value="1"/>
</dbReference>
<evidence type="ECO:0000256" key="3">
    <source>
        <dbReference type="ARBA" id="ARBA00009187"/>
    </source>
</evidence>
<evidence type="ECO:0000313" key="17">
    <source>
        <dbReference type="Proteomes" id="UP000298327"/>
    </source>
</evidence>
<dbReference type="GO" id="GO:0016627">
    <property type="term" value="F:oxidoreductase activity, acting on the CH-CH group of donors"/>
    <property type="evidence" value="ECO:0007669"/>
    <property type="project" value="InterPro"/>
</dbReference>
<keyword evidence="6 13" id="KW-0812">Transmembrane</keyword>
<protein>
    <recommendedName>
        <fullName evidence="13">Protein ARV</fullName>
    </recommendedName>
</protein>
<feature type="region of interest" description="Disordered" evidence="14">
    <location>
        <begin position="68"/>
        <end position="124"/>
    </location>
</feature>
<feature type="region of interest" description="Disordered" evidence="14">
    <location>
        <begin position="1"/>
        <end position="45"/>
    </location>
</feature>
<feature type="compositionally biased region" description="Low complexity" evidence="14">
    <location>
        <begin position="543"/>
        <end position="558"/>
    </location>
</feature>
<dbReference type="Pfam" id="PF02544">
    <property type="entry name" value="Steroid_dh"/>
    <property type="match status" value="1"/>
</dbReference>
<dbReference type="InterPro" id="IPR007290">
    <property type="entry name" value="Arv1"/>
</dbReference>
<evidence type="ECO:0000256" key="10">
    <source>
        <dbReference type="ARBA" id="ARBA00023055"/>
    </source>
</evidence>
<feature type="transmembrane region" description="Helical" evidence="13">
    <location>
        <begin position="1307"/>
        <end position="1336"/>
    </location>
</feature>
<proteinExistence type="inferred from homology"/>
<dbReference type="GO" id="GO:0000139">
    <property type="term" value="C:Golgi membrane"/>
    <property type="evidence" value="ECO:0007669"/>
    <property type="project" value="UniProtKB-SubCell"/>
</dbReference>
<dbReference type="GO" id="GO:0006665">
    <property type="term" value="P:sphingolipid metabolic process"/>
    <property type="evidence" value="ECO:0007669"/>
    <property type="project" value="UniProtKB-UniRule"/>
</dbReference>
<keyword evidence="4 13" id="KW-0813">Transport</keyword>
<dbReference type="OrthoDB" id="540503at2759"/>
<evidence type="ECO:0000313" key="16">
    <source>
        <dbReference type="EMBL" id="TFY65081.1"/>
    </source>
</evidence>
<keyword evidence="7 13" id="KW-0256">Endoplasmic reticulum</keyword>
<keyword evidence="13" id="KW-0333">Golgi apparatus</keyword>
<gene>
    <name evidence="16" type="ORF">EVG20_g5719</name>
</gene>
<dbReference type="Proteomes" id="UP000298327">
    <property type="component" value="Unassembled WGS sequence"/>
</dbReference>
<feature type="transmembrane region" description="Helical" evidence="13">
    <location>
        <begin position="1267"/>
        <end position="1287"/>
    </location>
</feature>
<feature type="transmembrane region" description="Helical" evidence="13">
    <location>
        <begin position="1168"/>
        <end position="1188"/>
    </location>
</feature>
<keyword evidence="9" id="KW-0560">Oxidoreductase</keyword>
<comment type="similarity">
    <text evidence="2">Belongs to the steroid 5-alpha reductase family.</text>
</comment>
<dbReference type="Gene3D" id="3.10.20.90">
    <property type="entry name" value="Phosphatidylinositol 3-kinase Catalytic Subunit, Chain A, domain 1"/>
    <property type="match status" value="1"/>
</dbReference>
<dbReference type="GO" id="GO:0016125">
    <property type="term" value="P:sterol metabolic process"/>
    <property type="evidence" value="ECO:0007669"/>
    <property type="project" value="UniProtKB-UniRule"/>
</dbReference>
<dbReference type="InterPro" id="IPR039357">
    <property type="entry name" value="SRD5A/TECR"/>
</dbReference>
<keyword evidence="17" id="KW-1185">Reference proteome</keyword>
<keyword evidence="5" id="KW-0444">Lipid biosynthesis</keyword>
<dbReference type="PROSITE" id="PS50244">
    <property type="entry name" value="S5A_REDUCTASE"/>
    <property type="match status" value="1"/>
</dbReference>
<feature type="region of interest" description="Disordered" evidence="14">
    <location>
        <begin position="571"/>
        <end position="590"/>
    </location>
</feature>
<keyword evidence="11 13" id="KW-0443">Lipid metabolism</keyword>
<name>A0A4Y9YU50_9AGAM</name>
<comment type="subcellular location">
    <subcellularLocation>
        <location evidence="1 13">Endoplasmic reticulum membrane</location>
        <topology evidence="1 13">Multi-pass membrane protein</topology>
    </subcellularLocation>
    <subcellularLocation>
        <location evidence="13">Golgi apparatus membrane</location>
        <topology evidence="13">Multi-pass membrane protein</topology>
    </subcellularLocation>
</comment>
<evidence type="ECO:0000256" key="11">
    <source>
        <dbReference type="ARBA" id="ARBA00023098"/>
    </source>
</evidence>
<evidence type="ECO:0000256" key="2">
    <source>
        <dbReference type="ARBA" id="ARBA00007742"/>
    </source>
</evidence>
<evidence type="ECO:0000256" key="7">
    <source>
        <dbReference type="ARBA" id="ARBA00022824"/>
    </source>
</evidence>
<evidence type="ECO:0000256" key="12">
    <source>
        <dbReference type="ARBA" id="ARBA00023136"/>
    </source>
</evidence>
<evidence type="ECO:0000259" key="15">
    <source>
        <dbReference type="Pfam" id="PF02544"/>
    </source>
</evidence>
<evidence type="ECO:0000256" key="1">
    <source>
        <dbReference type="ARBA" id="ARBA00004477"/>
    </source>
</evidence>
<evidence type="ECO:0000256" key="5">
    <source>
        <dbReference type="ARBA" id="ARBA00022516"/>
    </source>
</evidence>
<sequence>MVLISKHQEEKEKNAEERSDELDGDPAETGGRKHRGTHKQRGDGDHELIGDLLAVTAITRCLAAAAAFAEAPSSPGERRRVWGKTLAHTTRERVNMNDDDNSDRGRHRQSSVRHEPSSLSRPLISSISVSQRHSAYSPAPDIRTFFPRLVSVSTPIRPGSLPLELLERIALLSALPTPTAPSVECEHPLPVFPLLFVSRTLYRRLHPDHKHNPHFGAVLFRNTFDHAAPIRRLAQDFLSPSCFAAEFLRRIRVLKRIRRYTRFRHDASPLDLNTHIVEDLWTAFFMLSEHDGFNRPALRGARAQTWLWMIVRDRQHTTLFGHDDADVEVAGLVMQCIWMLTTEEELRRESIQTRAAVNMLLQHFHQPEHLYPTYHFPPTHAYLPLHLHVPLSVAHHDSHAGLVHPLQGVPPNLFSEEWTADEGDMGVALPGMQVEGGPVAIPVGEDDGVGDAEGDEAGPEGPEGREESNGHHPYLHLTAPVRTLPFPYFAQEGGPRLEIAVPPLMSAVVLLGAARTMVGMRQQTDAVHHTPAPAPGPGPAPHPAVNAGDGAAEAGPGPIVAAPTQVVATPVPPSATPTPAVVAPPTSPPPPPGGPFFASDVFVPEAGGGTPSRPRIAAVGFDTGMDGLRLPVGVNGNGVETTASMVRDEDWNRLLKCTRPVFVCQDHKHGYREDDVVDVDDGLSGDGTEDVLMIDADEAEELEKGAEDEEEDTEDTLMVFEPGSLAGTWDGFISTTPRPVAGQHHHGLVQHPLSIRLREYHLLDYQHGAGLPYGRDEEWEDVVGEMEQHDEHAGLEDEEEGGDGLPNAWLPRGVHMRVLQDRLEIYDMHTERTYCYAEWRPRGRVPGANYSAHWEQKRRESLASLVGDSAVKDRSGIHDVLLVGETPISASALGAQFAYVGRVRSWDGYLQEETNMVKITLSGAKRTRLASLPVELELPESATVGDVKAAFADKFPKFYQTRQKLTPASDPKAKALDDGTPISSVGTELQVKDLGPQISWTTVFLVEYAGPLIFHPLCYYLPELVYRGPVQHSLLQQYAYGMVVAHFVKRELETLFVHRFSHATMPARNIFKNCSHYWILSGLALAYPLSSPTYSANSPYIKGTIRDDPRFILGCFAVWLFAELSNLSTHLTLRNLRPAGTRRRGIPYGYGFGWVSCPNYMFETITWTAFAVLTGSWVAYVFLAATVYQMEHYGGHRLRVLTDLIWLKRDVYRHLLFNRGAPPRRVDARSRIIRNARPKGKESDDESSDSAGPGKGQKMWDAEKERWGLIARLGMFLVLVDAFIRWSKLGSQRPWRLESNADVALQFMRVLLGCFIETVAFHAGITFSSFVVLTSLDWVSARLKRPTAPPSGVRQQLRYSHIPLCLLYSSLTKSFLLFLLSIWPPLHDPYPPHPRDYIYTLHVENPILQAFWEAFDDDKLDREWVVRNVLGGMSAGFGLRVVLDCHPVFTTVVILAGWGIKTAVAGVVSGWVGADEESVGEVWLAYSIP</sequence>
<dbReference type="InterPro" id="IPR001104">
    <property type="entry name" value="3-oxo-5_a-steroid_4-DH_C"/>
</dbReference>
<feature type="compositionally biased region" description="Basic and acidic residues" evidence="14">
    <location>
        <begin position="1"/>
        <end position="17"/>
    </location>
</feature>
<feature type="region of interest" description="Disordered" evidence="14">
    <location>
        <begin position="1237"/>
        <end position="1259"/>
    </location>
</feature>
<organism evidence="16 17">
    <name type="scientific">Dentipellis fragilis</name>
    <dbReference type="NCBI Taxonomy" id="205917"/>
    <lineage>
        <taxon>Eukaryota</taxon>
        <taxon>Fungi</taxon>
        <taxon>Dikarya</taxon>
        <taxon>Basidiomycota</taxon>
        <taxon>Agaricomycotina</taxon>
        <taxon>Agaricomycetes</taxon>
        <taxon>Russulales</taxon>
        <taxon>Hericiaceae</taxon>
        <taxon>Dentipellis</taxon>
    </lineage>
</organism>
<evidence type="ECO:0000256" key="14">
    <source>
        <dbReference type="SAM" id="MobiDB-lite"/>
    </source>
</evidence>
<dbReference type="GO" id="GO:0032366">
    <property type="term" value="P:intracellular sterol transport"/>
    <property type="evidence" value="ECO:0007669"/>
    <property type="project" value="UniProtKB-UniRule"/>
</dbReference>
<keyword evidence="13" id="KW-0746">Sphingolipid metabolism</keyword>
<feature type="transmembrane region" description="Helical" evidence="13">
    <location>
        <begin position="1364"/>
        <end position="1383"/>
    </location>
</feature>
<comment type="similarity">
    <text evidence="3 13">Belongs to the ARV1 family.</text>
</comment>
<evidence type="ECO:0000256" key="8">
    <source>
        <dbReference type="ARBA" id="ARBA00022989"/>
    </source>
</evidence>